<feature type="compositionally biased region" description="Low complexity" evidence="3">
    <location>
        <begin position="1712"/>
        <end position="1721"/>
    </location>
</feature>
<dbReference type="InterPro" id="IPR000719">
    <property type="entry name" value="Prot_kinase_dom"/>
</dbReference>
<evidence type="ECO:0000256" key="1">
    <source>
        <dbReference type="ARBA" id="ARBA00022614"/>
    </source>
</evidence>
<feature type="region of interest" description="Disordered" evidence="3">
    <location>
        <begin position="809"/>
        <end position="870"/>
    </location>
</feature>
<evidence type="ECO:0000313" key="5">
    <source>
        <dbReference type="EMBL" id="KAE9970396.1"/>
    </source>
</evidence>
<feature type="compositionally biased region" description="Basic and acidic residues" evidence="3">
    <location>
        <begin position="849"/>
        <end position="864"/>
    </location>
</feature>
<dbReference type="SUPFAM" id="SSF52058">
    <property type="entry name" value="L domain-like"/>
    <property type="match status" value="1"/>
</dbReference>
<evidence type="ECO:0000313" key="6">
    <source>
        <dbReference type="Proteomes" id="UP000433883"/>
    </source>
</evidence>
<dbReference type="InterPro" id="IPR001611">
    <property type="entry name" value="Leu-rich_rpt"/>
</dbReference>
<keyword evidence="1" id="KW-0433">Leucine-rich repeat</keyword>
<feature type="compositionally biased region" description="Polar residues" evidence="3">
    <location>
        <begin position="1091"/>
        <end position="1100"/>
    </location>
</feature>
<reference evidence="5 6" key="1">
    <citation type="submission" date="2019-11" db="EMBL/GenBank/DDBJ databases">
        <title>Venturia inaequalis Genome Resource.</title>
        <authorList>
            <person name="Lichtner F.J."/>
        </authorList>
    </citation>
    <scope>NUCLEOTIDE SEQUENCE [LARGE SCALE GENOMIC DNA]</scope>
    <source>
        <strain evidence="5">Bline_iso_100314</strain>
    </source>
</reference>
<evidence type="ECO:0000256" key="2">
    <source>
        <dbReference type="ARBA" id="ARBA00022737"/>
    </source>
</evidence>
<organism evidence="5 6">
    <name type="scientific">Venturia inaequalis</name>
    <name type="common">Apple scab fungus</name>
    <dbReference type="NCBI Taxonomy" id="5025"/>
    <lineage>
        <taxon>Eukaryota</taxon>
        <taxon>Fungi</taxon>
        <taxon>Dikarya</taxon>
        <taxon>Ascomycota</taxon>
        <taxon>Pezizomycotina</taxon>
        <taxon>Dothideomycetes</taxon>
        <taxon>Pleosporomycetidae</taxon>
        <taxon>Venturiales</taxon>
        <taxon>Venturiaceae</taxon>
        <taxon>Venturia</taxon>
    </lineage>
</organism>
<dbReference type="SMART" id="SM00220">
    <property type="entry name" value="S_TKc"/>
    <property type="match status" value="1"/>
</dbReference>
<dbReference type="PANTHER" id="PTHR47566">
    <property type="match status" value="1"/>
</dbReference>
<feature type="compositionally biased region" description="Polar residues" evidence="3">
    <location>
        <begin position="257"/>
        <end position="270"/>
    </location>
</feature>
<feature type="compositionally biased region" description="Low complexity" evidence="3">
    <location>
        <begin position="473"/>
        <end position="492"/>
    </location>
</feature>
<protein>
    <recommendedName>
        <fullName evidence="4">Protein kinase domain-containing protein</fullName>
    </recommendedName>
</protein>
<keyword evidence="2" id="KW-0677">Repeat</keyword>
<feature type="domain" description="Protein kinase" evidence="4">
    <location>
        <begin position="1970"/>
        <end position="2263"/>
    </location>
</feature>
<feature type="region of interest" description="Disordered" evidence="3">
    <location>
        <begin position="2311"/>
        <end position="2354"/>
    </location>
</feature>
<feature type="region of interest" description="Disordered" evidence="3">
    <location>
        <begin position="308"/>
        <end position="451"/>
    </location>
</feature>
<dbReference type="GO" id="GO:0005524">
    <property type="term" value="F:ATP binding"/>
    <property type="evidence" value="ECO:0007669"/>
    <property type="project" value="InterPro"/>
</dbReference>
<feature type="compositionally biased region" description="Polar residues" evidence="3">
    <location>
        <begin position="23"/>
        <end position="35"/>
    </location>
</feature>
<dbReference type="PROSITE" id="PS50011">
    <property type="entry name" value="PROTEIN_KINASE_DOM"/>
    <property type="match status" value="1"/>
</dbReference>
<feature type="compositionally biased region" description="Polar residues" evidence="3">
    <location>
        <begin position="1728"/>
        <end position="1746"/>
    </location>
</feature>
<dbReference type="SMART" id="SM00365">
    <property type="entry name" value="LRR_SD22"/>
    <property type="match status" value="4"/>
</dbReference>
<feature type="region of interest" description="Disordered" evidence="3">
    <location>
        <begin position="130"/>
        <end position="175"/>
    </location>
</feature>
<feature type="compositionally biased region" description="Low complexity" evidence="3">
    <location>
        <begin position="231"/>
        <end position="245"/>
    </location>
</feature>
<name>A0A8H3UGX7_VENIN</name>
<accession>A0A8H3UGX7</accession>
<dbReference type="InterPro" id="IPR008271">
    <property type="entry name" value="Ser/Thr_kinase_AS"/>
</dbReference>
<feature type="region of interest" description="Disordered" evidence="3">
    <location>
        <begin position="1012"/>
        <end position="1037"/>
    </location>
</feature>
<feature type="region of interest" description="Disordered" evidence="3">
    <location>
        <begin position="193"/>
        <end position="270"/>
    </location>
</feature>
<dbReference type="CDD" id="cd05574">
    <property type="entry name" value="STKc_phototropin_like"/>
    <property type="match status" value="1"/>
</dbReference>
<feature type="region of interest" description="Disordered" evidence="3">
    <location>
        <begin position="473"/>
        <end position="582"/>
    </location>
</feature>
<dbReference type="GO" id="GO:0061499">
    <property type="term" value="C:outer plaque of mitotic spindle pole body"/>
    <property type="evidence" value="ECO:0007669"/>
    <property type="project" value="TreeGrafter"/>
</dbReference>
<feature type="compositionally biased region" description="Pro residues" evidence="3">
    <location>
        <begin position="410"/>
        <end position="421"/>
    </location>
</feature>
<feature type="compositionally biased region" description="Polar residues" evidence="3">
    <location>
        <begin position="386"/>
        <end position="400"/>
    </location>
</feature>
<feature type="compositionally biased region" description="Polar residues" evidence="3">
    <location>
        <begin position="77"/>
        <end position="103"/>
    </location>
</feature>
<feature type="compositionally biased region" description="Polar residues" evidence="3">
    <location>
        <begin position="962"/>
        <end position="978"/>
    </location>
</feature>
<feature type="compositionally biased region" description="Basic and acidic residues" evidence="3">
    <location>
        <begin position="56"/>
        <end position="67"/>
    </location>
</feature>
<sequence>MDWLDDLSEEWPSQPPSDYEDVTPSNKSQPHSSISIPDASTRRRSILTERSGNRGTMDRREGTERSARCGLARRSLSAESNQSAIQHGTTARKSLSASPPKSRNTPEWKRRLLGGDMAYGEQKDLFSDMGIQSIFKPPPAAPAQPLEKERSRGLSFLKSLDAIPSSPPTWNQDNTLPLRARFSSESEHNLHAVYESDEESAREGSLSRQEQQDESRKHSAMRQQPSFRRNPSISQSASSLASRPSTLGSIRLHPGSRNASQGASFQSEGSDFSPVFISKHNTSDGQVGYAALDLSKSQLKEHLRDLAESRASQHSNDTTRHVEPSQVDESSLTRLESENLPEDLPVGTPDVADVGEFVSIKRGGYSDEGSFRRRPLSPSPLRRPMSASTVERSEIQTSALDRSEMDSLVVPPPAPTPPEAPQTPRQARGEQLLSPGKSNSASPLKLFGNHDTFTSNKLQRRLSQLEDSIQIQIQPPSNPSSQSPSRRNTQSRLSSVEEKSFQSVTHHELSQRHPSIEGYFGQGELDHHDFPEDEFYTDSQDQSEFSRSLQSLPSRSPSPDVLPPGSQQPFRFRVESPPPDMVDTFRGKRKLSRVSAKSTLSTISVNKRSIRSNKPVLEAIHDQSGLSNVSISHVSDGKRPPTSPFKNPTPKRRRTLVQAEFQEAAEERANDMSIQQTHQRFQSAIGKRKDARHQSIGNAAHPDILSRRHILRPRNPTPSQRARQDMEDELLDVAAEFASSSPRLEAIKEHLAVPTTVEYEMMQARAVASEVAAFSEKVAHGMKDAGRKRSVTTQDFLDEAMKIMSFIRNKGRPNSGLNSVMEDNSEQAPDDKDELSWDGPPSPLSLERPPTREGRKSGWRSREGEELDPSVLNHLQQYQERDDDDFMGPSLRSSRDDNSIVQTGGHIETLESSAPGLHIIDRSPHLQSPQRSRSNSNLTRDGHGSVGTNGTNHHTHSSHTSMDSSLGRTTASRKSASETVATLAPDAVAHLIPEQIAGMTFDKENNIWVKNKSPRKVQPTVEEPSVLSQSENDPFDDIPDLTVDEAQETKHLFFNRSQIRASFGHAEDQPATMNDWAEQEGSSDHEEDNHLANSSSSVSKPSRHASTTKDSDSTTRATLWSHVKSGVESEHLNEALRTSVQASDGLEVEHEIKIHEGRTSQNHAHEFRDITVSISSPMLPRDYKGLSPVLESPGTATRDFALHQPHAKSGLRKTQEPRQMSVSVRLSGAVSAKTAPSTLTPLTSSSPCKGDLTFYMSELSEFTLHQADERTYPNRVIAKRNHSEAVEDRFADGNHHLVKALQDVAPDEPFWEELRQVDLHGKELTSLHLLDLFCERLEKLDASQNKICQLIGAPSTIRSLTIRNNLLTSLTSWSHLTNLQYLDVSGNDIDSLEGFACLMHLRELRADNNRITHLAGVECLDGLLTLSVKNNKLTRVDFGGYELSRLQFLDLEDNELTEIQGLHYLPALTDLYLDDNELERFPQEGTPCKQLRLLSLKRNHLTGIDLAYFAPRLRQLHLDSNHLTSTFGISHLKYLRNLSLGSQVLEDGTLDLEPLLQAKLPNLHTLSLCGTHIPTLSMPTGWTSLRHLNLASCGLQNLPDTFGLSVPNLRSLNLNFNAVKDLRPLLNISELSTLLAAGNRLSRLRKSAAVLAKLASLEMLELRDNPFTVGFYANAVEQRLVTTETSPCDFDETTEKGEEQEDDAFTFPPQTPSSSNQPSSLPKEKRTFSGQPLSTNKPVSNNQVSQRIKDFFRIKTSDNKDSNKDSHNSDSAPPRTDTQKEKSSFRQSRFLPHIGSRSRSQTVASEGNALDDAISPTANANPYFIHQGQPALRHHNNGSVPPSPPDTPRIITTEAISGANDKATAAGKEELARKLRRVASAPNAQGMFANSGADERPSTAEMGKEPIIQHGNSSALSMVDSSGCLLPVPVATDGSVLSPGQIRMQATAFRRTYSSNSIKVRNVEVGPASFDKIKLIGKGDVGKVYLVREKKSTRLYAMKVLSKKEMIKRNKIKRALAEQEILATSNHPFIVTLYHSFQSEDHLYLCMEYCSGGEFFRALQTRPNKCVDEDAARFYAAEVTAALEYLHLMGFIYRDLKPENILLHQSGHIMLSDFDLSKQSDSGGRPMMVMANNGRNGSSSNNLPAIDTKSCIANFRTNSFVGTEEYIAPEVIKGCGHTSAVDWWTLGILVYEMLFGTTPFKGKNRNATFANILRDEVPFPEGSGAQQVSNPCKMLIRKLLTKDETKRLGSRAGASDVKSHAFFKATSWALLRHMKPPMIPHQGRGIDTVNFRNVKESQSVDISAAKVKGVPLDSGLRTPGEDVPDPFEEFNSVTLHHDGDDDNQHSHDDGIHAR</sequence>
<dbReference type="GO" id="GO:0035591">
    <property type="term" value="F:signaling adaptor activity"/>
    <property type="evidence" value="ECO:0007669"/>
    <property type="project" value="TreeGrafter"/>
</dbReference>
<feature type="compositionally biased region" description="Polar residues" evidence="3">
    <location>
        <begin position="925"/>
        <end position="939"/>
    </location>
</feature>
<proteinExistence type="predicted"/>
<dbReference type="Gene3D" id="3.30.200.20">
    <property type="entry name" value="Phosphorylase Kinase, domain 1"/>
    <property type="match status" value="1"/>
</dbReference>
<feature type="compositionally biased region" description="Low complexity" evidence="3">
    <location>
        <begin position="546"/>
        <end position="559"/>
    </location>
</feature>
<dbReference type="InterPro" id="IPR032675">
    <property type="entry name" value="LRR_dom_sf"/>
</dbReference>
<dbReference type="GO" id="GO:1902412">
    <property type="term" value="P:regulation of mitotic cytokinesis"/>
    <property type="evidence" value="ECO:0007669"/>
    <property type="project" value="TreeGrafter"/>
</dbReference>
<dbReference type="GO" id="GO:0031028">
    <property type="term" value="P:septation initiation signaling"/>
    <property type="evidence" value="ECO:0007669"/>
    <property type="project" value="TreeGrafter"/>
</dbReference>
<feature type="region of interest" description="Disordered" evidence="3">
    <location>
        <begin position="1830"/>
        <end position="1865"/>
    </location>
</feature>
<feature type="region of interest" description="Disordered" evidence="3">
    <location>
        <begin position="1075"/>
        <end position="1117"/>
    </location>
</feature>
<dbReference type="SUPFAM" id="SSF56112">
    <property type="entry name" value="Protein kinase-like (PK-like)"/>
    <property type="match status" value="1"/>
</dbReference>
<dbReference type="Proteomes" id="UP000433883">
    <property type="component" value="Unassembled WGS sequence"/>
</dbReference>
<evidence type="ECO:0000259" key="4">
    <source>
        <dbReference type="PROSITE" id="PS50011"/>
    </source>
</evidence>
<feature type="region of interest" description="Disordered" evidence="3">
    <location>
        <begin position="920"/>
        <end position="978"/>
    </location>
</feature>
<dbReference type="Gene3D" id="3.80.10.10">
    <property type="entry name" value="Ribonuclease Inhibitor"/>
    <property type="match status" value="2"/>
</dbReference>
<evidence type="ECO:0000256" key="3">
    <source>
        <dbReference type="SAM" id="MobiDB-lite"/>
    </source>
</evidence>
<feature type="region of interest" description="Disordered" evidence="3">
    <location>
        <begin position="881"/>
        <end position="900"/>
    </location>
</feature>
<dbReference type="InterPro" id="IPR003591">
    <property type="entry name" value="Leu-rich_rpt_typical-subtyp"/>
</dbReference>
<comment type="caution">
    <text evidence="5">The sequence shown here is derived from an EMBL/GenBank/DDBJ whole genome shotgun (WGS) entry which is preliminary data.</text>
</comment>
<dbReference type="PROSITE" id="PS00108">
    <property type="entry name" value="PROTEIN_KINASE_ST"/>
    <property type="match status" value="1"/>
</dbReference>
<dbReference type="Pfam" id="PF00069">
    <property type="entry name" value="Pkinase"/>
    <property type="match status" value="1"/>
</dbReference>
<feature type="region of interest" description="Disordered" evidence="3">
    <location>
        <begin position="629"/>
        <end position="652"/>
    </location>
</feature>
<feature type="compositionally biased region" description="Basic and acidic residues" evidence="3">
    <location>
        <begin position="2335"/>
        <end position="2354"/>
    </location>
</feature>
<dbReference type="SMART" id="SM00369">
    <property type="entry name" value="LRR_TYP"/>
    <property type="match status" value="6"/>
</dbReference>
<dbReference type="InterPro" id="IPR052574">
    <property type="entry name" value="CDIRP"/>
</dbReference>
<feature type="compositionally biased region" description="Basic and acidic residues" evidence="3">
    <location>
        <begin position="495"/>
        <end position="515"/>
    </location>
</feature>
<gene>
    <name evidence="5" type="ORF">BLS_004922</name>
</gene>
<feature type="compositionally biased region" description="Basic and acidic residues" evidence="3">
    <location>
        <begin position="1747"/>
        <end position="1768"/>
    </location>
</feature>
<feature type="region of interest" description="Disordered" evidence="3">
    <location>
        <begin position="1"/>
        <end position="109"/>
    </location>
</feature>
<dbReference type="PROSITE" id="PS51450">
    <property type="entry name" value="LRR"/>
    <property type="match status" value="5"/>
</dbReference>
<dbReference type="FunFam" id="3.30.200.20:FF:000078">
    <property type="entry name" value="Serine/threonine-protein kinase nrc-2"/>
    <property type="match status" value="1"/>
</dbReference>
<dbReference type="Gene3D" id="1.10.510.10">
    <property type="entry name" value="Transferase(Phosphotransferase) domain 1"/>
    <property type="match status" value="1"/>
</dbReference>
<dbReference type="PANTHER" id="PTHR47566:SF1">
    <property type="entry name" value="PROTEIN NUD1"/>
    <property type="match status" value="1"/>
</dbReference>
<dbReference type="InterPro" id="IPR011009">
    <property type="entry name" value="Kinase-like_dom_sf"/>
</dbReference>
<feature type="region of interest" description="Disordered" evidence="3">
    <location>
        <begin position="1684"/>
        <end position="1815"/>
    </location>
</feature>
<dbReference type="EMBL" id="WNWQ01000329">
    <property type="protein sequence ID" value="KAE9970396.1"/>
    <property type="molecule type" value="Genomic_DNA"/>
</dbReference>
<dbReference type="GO" id="GO:0004672">
    <property type="term" value="F:protein kinase activity"/>
    <property type="evidence" value="ECO:0007669"/>
    <property type="project" value="InterPro"/>
</dbReference>